<dbReference type="EnsemblPlants" id="LPERR01G05350.3">
    <property type="protein sequence ID" value="LPERR01G05350.3"/>
    <property type="gene ID" value="LPERR01G05350"/>
</dbReference>
<reference evidence="2 3" key="1">
    <citation type="submission" date="2012-08" db="EMBL/GenBank/DDBJ databases">
        <title>Oryza genome evolution.</title>
        <authorList>
            <person name="Wing R.A."/>
        </authorList>
    </citation>
    <scope>NUCLEOTIDE SEQUENCE</scope>
</reference>
<evidence type="ECO:0000313" key="2">
    <source>
        <dbReference type="EnsemblPlants" id="LPERR01G05350.3"/>
    </source>
</evidence>
<protein>
    <submittedName>
        <fullName evidence="2">Uncharacterized protein</fullName>
    </submittedName>
</protein>
<name>A0A0D9UXQ0_9ORYZ</name>
<organism evidence="2 3">
    <name type="scientific">Leersia perrieri</name>
    <dbReference type="NCBI Taxonomy" id="77586"/>
    <lineage>
        <taxon>Eukaryota</taxon>
        <taxon>Viridiplantae</taxon>
        <taxon>Streptophyta</taxon>
        <taxon>Embryophyta</taxon>
        <taxon>Tracheophyta</taxon>
        <taxon>Spermatophyta</taxon>
        <taxon>Magnoliopsida</taxon>
        <taxon>Liliopsida</taxon>
        <taxon>Poales</taxon>
        <taxon>Poaceae</taxon>
        <taxon>BOP clade</taxon>
        <taxon>Oryzoideae</taxon>
        <taxon>Oryzeae</taxon>
        <taxon>Oryzinae</taxon>
        <taxon>Leersia</taxon>
    </lineage>
</organism>
<evidence type="ECO:0000313" key="3">
    <source>
        <dbReference type="Proteomes" id="UP000032180"/>
    </source>
</evidence>
<dbReference type="HOGENOM" id="CLU_2007184_0_0_1"/>
<feature type="compositionally biased region" description="Low complexity" evidence="1">
    <location>
        <begin position="1"/>
        <end position="16"/>
    </location>
</feature>
<feature type="region of interest" description="Disordered" evidence="1">
    <location>
        <begin position="1"/>
        <end position="49"/>
    </location>
</feature>
<reference evidence="3" key="2">
    <citation type="submission" date="2013-12" db="EMBL/GenBank/DDBJ databases">
        <authorList>
            <person name="Yu Y."/>
            <person name="Lee S."/>
            <person name="de Baynast K."/>
            <person name="Wissotski M."/>
            <person name="Liu L."/>
            <person name="Talag J."/>
            <person name="Goicoechea J."/>
            <person name="Angelova A."/>
            <person name="Jetty R."/>
            <person name="Kudrna D."/>
            <person name="Golser W."/>
            <person name="Rivera L."/>
            <person name="Zhang J."/>
            <person name="Wing R."/>
        </authorList>
    </citation>
    <scope>NUCLEOTIDE SEQUENCE</scope>
</reference>
<proteinExistence type="predicted"/>
<feature type="compositionally biased region" description="Low complexity" evidence="1">
    <location>
        <begin position="30"/>
        <end position="48"/>
    </location>
</feature>
<accession>A0A0D9UXQ0</accession>
<sequence>MATPPLLAAAASSPRGRPGGDASSPRRRLLLLNSTASSSQSPAATPPSMDIPWGRGLLPGPHFLLFLLLLGVVVDSSPSPSSPLLHRHRLVSSNAVDSSNLPVNQTHWKITSNPRFFTYFKVQY</sequence>
<dbReference type="Gramene" id="LPERR01G05350.3">
    <property type="protein sequence ID" value="LPERR01G05350.3"/>
    <property type="gene ID" value="LPERR01G05350"/>
</dbReference>
<evidence type="ECO:0000256" key="1">
    <source>
        <dbReference type="SAM" id="MobiDB-lite"/>
    </source>
</evidence>
<reference evidence="2" key="3">
    <citation type="submission" date="2015-04" db="UniProtKB">
        <authorList>
            <consortium name="EnsemblPlants"/>
        </authorList>
    </citation>
    <scope>IDENTIFICATION</scope>
</reference>
<dbReference type="AlphaFoldDB" id="A0A0D9UXQ0"/>
<keyword evidence="3" id="KW-1185">Reference proteome</keyword>
<dbReference type="Proteomes" id="UP000032180">
    <property type="component" value="Chromosome 1"/>
</dbReference>